<dbReference type="GO" id="GO:0006508">
    <property type="term" value="P:proteolysis"/>
    <property type="evidence" value="ECO:0007669"/>
    <property type="project" value="InterPro"/>
</dbReference>
<evidence type="ECO:0000259" key="11">
    <source>
        <dbReference type="PROSITE" id="PS50893"/>
    </source>
</evidence>
<dbReference type="GO" id="GO:0015031">
    <property type="term" value="P:protein transport"/>
    <property type="evidence" value="ECO:0007669"/>
    <property type="project" value="UniProtKB-KW"/>
</dbReference>
<evidence type="ECO:0000259" key="12">
    <source>
        <dbReference type="PROSITE" id="PS50929"/>
    </source>
</evidence>
<keyword evidence="9" id="KW-0080">Bacteriocin transport</keyword>
<comment type="subcellular location">
    <subcellularLocation>
        <location evidence="1">Cell membrane</location>
        <topology evidence="1">Multi-pass membrane protein</topology>
    </subcellularLocation>
</comment>
<keyword evidence="15" id="KW-1185">Reference proteome</keyword>
<feature type="transmembrane region" description="Helical" evidence="10">
    <location>
        <begin position="412"/>
        <end position="434"/>
    </location>
</feature>
<dbReference type="InterPro" id="IPR003593">
    <property type="entry name" value="AAA+_ATPase"/>
</dbReference>
<keyword evidence="4" id="KW-0788">Thiol protease</keyword>
<evidence type="ECO:0000256" key="9">
    <source>
        <dbReference type="ARBA" id="ARBA00043264"/>
    </source>
</evidence>
<dbReference type="InterPro" id="IPR027417">
    <property type="entry name" value="P-loop_NTPase"/>
</dbReference>
<evidence type="ECO:0000256" key="4">
    <source>
        <dbReference type="ARBA" id="ARBA00022807"/>
    </source>
</evidence>
<evidence type="ECO:0000256" key="1">
    <source>
        <dbReference type="ARBA" id="ARBA00004651"/>
    </source>
</evidence>
<evidence type="ECO:0000256" key="8">
    <source>
        <dbReference type="ARBA" id="ARBA00023136"/>
    </source>
</evidence>
<dbReference type="GO" id="GO:0016887">
    <property type="term" value="F:ATP hydrolysis activity"/>
    <property type="evidence" value="ECO:0007669"/>
    <property type="project" value="InterPro"/>
</dbReference>
<evidence type="ECO:0000313" key="14">
    <source>
        <dbReference type="EMBL" id="TCB96735.1"/>
    </source>
</evidence>
<dbReference type="InterPro" id="IPR003439">
    <property type="entry name" value="ABC_transporter-like_ATP-bd"/>
</dbReference>
<dbReference type="PROSITE" id="PS50990">
    <property type="entry name" value="PEPTIDASE_C39"/>
    <property type="match status" value="1"/>
</dbReference>
<feature type="transmembrane region" description="Helical" evidence="10">
    <location>
        <begin position="193"/>
        <end position="215"/>
    </location>
</feature>
<comment type="caution">
    <text evidence="14">The sequence shown here is derived from an EMBL/GenBank/DDBJ whole genome shotgun (WGS) entry which is preliminary data.</text>
</comment>
<keyword evidence="6" id="KW-0653">Protein transport</keyword>
<dbReference type="Gene3D" id="3.40.50.300">
    <property type="entry name" value="P-loop containing nucleotide triphosphate hydrolases"/>
    <property type="match status" value="1"/>
</dbReference>
<feature type="transmembrane region" description="Helical" evidence="10">
    <location>
        <begin position="385"/>
        <end position="406"/>
    </location>
</feature>
<keyword evidence="6" id="KW-0813">Transport</keyword>
<feature type="transmembrane region" description="Helical" evidence="10">
    <location>
        <begin position="269"/>
        <end position="289"/>
    </location>
</feature>
<evidence type="ECO:0000256" key="7">
    <source>
        <dbReference type="ARBA" id="ARBA00022989"/>
    </source>
</evidence>
<accession>A0A4V2LWJ4</accession>
<keyword evidence="4" id="KW-0378">Hydrolase</keyword>
<dbReference type="PROSITE" id="PS50929">
    <property type="entry name" value="ABC_TM1F"/>
    <property type="match status" value="1"/>
</dbReference>
<feature type="domain" description="ABC transporter" evidence="11">
    <location>
        <begin position="470"/>
        <end position="693"/>
    </location>
</feature>
<dbReference type="GO" id="GO:0034040">
    <property type="term" value="F:ATPase-coupled lipid transmembrane transporter activity"/>
    <property type="evidence" value="ECO:0007669"/>
    <property type="project" value="TreeGrafter"/>
</dbReference>
<dbReference type="GO" id="GO:0043213">
    <property type="term" value="P:bacteriocin transport"/>
    <property type="evidence" value="ECO:0007669"/>
    <property type="project" value="UniProtKB-KW"/>
</dbReference>
<dbReference type="AlphaFoldDB" id="A0A4V2LWJ4"/>
<evidence type="ECO:0000259" key="13">
    <source>
        <dbReference type="PROSITE" id="PS50990"/>
    </source>
</evidence>
<dbReference type="SUPFAM" id="SSF90123">
    <property type="entry name" value="ABC transporter transmembrane region"/>
    <property type="match status" value="1"/>
</dbReference>
<dbReference type="Gene3D" id="3.90.70.10">
    <property type="entry name" value="Cysteine proteinases"/>
    <property type="match status" value="1"/>
</dbReference>
<dbReference type="OrthoDB" id="9787557at2"/>
<evidence type="ECO:0000256" key="3">
    <source>
        <dbReference type="ARBA" id="ARBA00022741"/>
    </source>
</evidence>
<dbReference type="InterPro" id="IPR036640">
    <property type="entry name" value="ABC1_TM_sf"/>
</dbReference>
<keyword evidence="5 14" id="KW-0067">ATP-binding</keyword>
<evidence type="ECO:0000256" key="2">
    <source>
        <dbReference type="ARBA" id="ARBA00022692"/>
    </source>
</evidence>
<proteinExistence type="predicted"/>
<sequence length="695" mass="76219">MTINLQTEDNDCGVSALVASLRLQGHQFSEPQLRDALATRGALSLQDLRDTCAAVVGVRYRGRRDFPFAELTPGTIIHLRVDHFVTVERWRGRRVRIFDPSVGYLWLTEAAYHEKASSWVLLPATPAPAAGAPRRPRAATRAAWLWPMLRSGQITFRQVVPVLAMSLLLYTGLTLLNMILLPYLNEVTVAGTVATGTLVTALVAFSVAASVLFWLRHRQITSLGLSFDRAMLRELVDRLTRTSARTELTSGDVLHRVQSARAVREAGSGLALSLFTDMVAVVILLAFMATMSLPLTGVVAGVAALHIVLTILGRIPINRRTEEQLQLDAELQDLLISISQGLTTYRGLGAIPHLQVEHSQRLDRLQRSIRELEYRLAWVYGPSSALRFAGLYVILVIGSVLLSAGLVSTGELFGFLTLGGTVLFSVTTIAQSLTTAATLERQLRYVTSLFTLPVMERGTRTEPVADAPAVLLEGVRVHRPREHFDLRLDLRVERGETVTVSGASGAGKSTMAQIISGLDPAPAGQVTVYGVPIADWDPDRLRPQVCYVPPRSDFLHTTIRESLSSGATDITDQEIHDLLAVLELTEVIRPLRLGLRTRLRINGSTFSAGEVQRFALARALLRRPSLLILDEATNSLDRDLELRLLAEARRRVETLIVISHRPVGEHLDSRHVRIVRDDTGVSALESTAAAAVVSA</sequence>
<feature type="domain" description="Peptidase C39" evidence="13">
    <location>
        <begin position="6"/>
        <end position="123"/>
    </location>
</feature>
<dbReference type="PANTHER" id="PTHR24221:SF654">
    <property type="entry name" value="ATP-BINDING CASSETTE SUB-FAMILY B MEMBER 6"/>
    <property type="match status" value="1"/>
</dbReference>
<dbReference type="Pfam" id="PF00664">
    <property type="entry name" value="ABC_membrane"/>
    <property type="match status" value="1"/>
</dbReference>
<dbReference type="Pfam" id="PF00005">
    <property type="entry name" value="ABC_tran"/>
    <property type="match status" value="1"/>
</dbReference>
<keyword evidence="7 10" id="KW-1133">Transmembrane helix</keyword>
<feature type="domain" description="ABC transmembrane type-1" evidence="12">
    <location>
        <begin position="166"/>
        <end position="438"/>
    </location>
</feature>
<reference evidence="14 15" key="1">
    <citation type="submission" date="2019-02" db="EMBL/GenBank/DDBJ databases">
        <title>Jishengella sp. nov., isolated from a root of Zingiber montanum.</title>
        <authorList>
            <person name="Kuncharoen N."/>
            <person name="Kudo T."/>
            <person name="Masahiro Y."/>
            <person name="Ohkuma M."/>
            <person name="Tanasupawat S."/>
        </authorList>
    </citation>
    <scope>NUCLEOTIDE SEQUENCE [LARGE SCALE GENOMIC DNA]</scope>
    <source>
        <strain evidence="14 15">PLAI 1-1</strain>
    </source>
</reference>
<dbReference type="InterPro" id="IPR005074">
    <property type="entry name" value="Peptidase_C39"/>
</dbReference>
<feature type="transmembrane region" description="Helical" evidence="10">
    <location>
        <begin position="295"/>
        <end position="317"/>
    </location>
</feature>
<dbReference type="GO" id="GO:0008234">
    <property type="term" value="F:cysteine-type peptidase activity"/>
    <property type="evidence" value="ECO:0007669"/>
    <property type="project" value="UniProtKB-KW"/>
</dbReference>
<dbReference type="Pfam" id="PF03412">
    <property type="entry name" value="Peptidase_C39"/>
    <property type="match status" value="1"/>
</dbReference>
<dbReference type="SMART" id="SM00382">
    <property type="entry name" value="AAA"/>
    <property type="match status" value="1"/>
</dbReference>
<evidence type="ECO:0000256" key="6">
    <source>
        <dbReference type="ARBA" id="ARBA00022927"/>
    </source>
</evidence>
<keyword evidence="4" id="KW-0645">Protease</keyword>
<dbReference type="GO" id="GO:0005886">
    <property type="term" value="C:plasma membrane"/>
    <property type="evidence" value="ECO:0007669"/>
    <property type="project" value="UniProtKB-SubCell"/>
</dbReference>
<keyword evidence="3" id="KW-0547">Nucleotide-binding</keyword>
<organism evidence="14 15">
    <name type="scientific">Micromonospora zingiberis</name>
    <dbReference type="NCBI Taxonomy" id="2053011"/>
    <lineage>
        <taxon>Bacteria</taxon>
        <taxon>Bacillati</taxon>
        <taxon>Actinomycetota</taxon>
        <taxon>Actinomycetes</taxon>
        <taxon>Micromonosporales</taxon>
        <taxon>Micromonosporaceae</taxon>
        <taxon>Micromonospora</taxon>
    </lineage>
</organism>
<keyword evidence="8 10" id="KW-0472">Membrane</keyword>
<dbReference type="GO" id="GO:0140359">
    <property type="term" value="F:ABC-type transporter activity"/>
    <property type="evidence" value="ECO:0007669"/>
    <property type="project" value="InterPro"/>
</dbReference>
<dbReference type="InterPro" id="IPR039421">
    <property type="entry name" value="Type_1_exporter"/>
</dbReference>
<dbReference type="EMBL" id="SJJR01000008">
    <property type="protein sequence ID" value="TCB96735.1"/>
    <property type="molecule type" value="Genomic_DNA"/>
</dbReference>
<dbReference type="InterPro" id="IPR011527">
    <property type="entry name" value="ABC1_TM_dom"/>
</dbReference>
<dbReference type="RefSeq" id="WP_131304048.1">
    <property type="nucleotide sequence ID" value="NZ_SJJR01000008.1"/>
</dbReference>
<dbReference type="PROSITE" id="PS50893">
    <property type="entry name" value="ABC_TRANSPORTER_2"/>
    <property type="match status" value="1"/>
</dbReference>
<evidence type="ECO:0000256" key="10">
    <source>
        <dbReference type="SAM" id="Phobius"/>
    </source>
</evidence>
<name>A0A4V2LWJ4_9ACTN</name>
<protein>
    <submittedName>
        <fullName evidence="14">ATP-binding cassette domain-containing protein</fullName>
    </submittedName>
</protein>
<dbReference type="Gene3D" id="1.20.1560.10">
    <property type="entry name" value="ABC transporter type 1, transmembrane domain"/>
    <property type="match status" value="1"/>
</dbReference>
<keyword evidence="2 10" id="KW-0812">Transmembrane</keyword>
<dbReference type="GO" id="GO:0005524">
    <property type="term" value="F:ATP binding"/>
    <property type="evidence" value="ECO:0007669"/>
    <property type="project" value="UniProtKB-KW"/>
</dbReference>
<gene>
    <name evidence="14" type="ORF">E0H26_13985</name>
</gene>
<evidence type="ECO:0000313" key="15">
    <source>
        <dbReference type="Proteomes" id="UP000292274"/>
    </source>
</evidence>
<dbReference type="PANTHER" id="PTHR24221">
    <property type="entry name" value="ATP-BINDING CASSETTE SUB-FAMILY B"/>
    <property type="match status" value="1"/>
</dbReference>
<dbReference type="Proteomes" id="UP000292274">
    <property type="component" value="Unassembled WGS sequence"/>
</dbReference>
<feature type="transmembrane region" description="Helical" evidence="10">
    <location>
        <begin position="159"/>
        <end position="181"/>
    </location>
</feature>
<dbReference type="SUPFAM" id="SSF52540">
    <property type="entry name" value="P-loop containing nucleoside triphosphate hydrolases"/>
    <property type="match status" value="1"/>
</dbReference>
<evidence type="ECO:0000256" key="5">
    <source>
        <dbReference type="ARBA" id="ARBA00022840"/>
    </source>
</evidence>